<dbReference type="EMBL" id="JAPDGR010000224">
    <property type="protein sequence ID" value="KAJ2993259.1"/>
    <property type="molecule type" value="Genomic_DNA"/>
</dbReference>
<reference evidence="1" key="1">
    <citation type="submission" date="2022-10" db="EMBL/GenBank/DDBJ databases">
        <title>Genome Sequence of Xylaria curta.</title>
        <authorList>
            <person name="Buettner E."/>
        </authorList>
    </citation>
    <scope>NUCLEOTIDE SEQUENCE</scope>
    <source>
        <strain evidence="1">Babe10</strain>
    </source>
</reference>
<sequence>MEDIAVVGFSFKLPEGVDTVSSFWETLEYGRNLVTDWPTSRIRGSAFRTEELGKRSKLYAGGGYFIKDDPGVFDAPFFSVTAAEAASMDPMQRWTLEASYRAFENAGIPLKSLKRSRTAVFSASMTDDYSRMVSKDPETASRMAITGTFSSILPNRVSWFFDLHGPSVHIDTACSSSLVAVDLACQSLGNGDSSMALVTGSNLILGPDGFLLLSNLGFLSPDSKSYSFDHRANGYARGEGVIALVLKPLKDAVKNGDMIRAVIRSTGTNQDGRTPSLTQPSPEAQEELIRQVYKKAHLSLEPTRYVEAHGTGTPVGDPIEMKAIGRVFRPYRSAKNPLYVGSVKANIGHLEGCSGLAGIIKSILILEKGIVVPNALFQRPNDNMDVEFYHTTVPTEPIPWPASGLRRVSINSFGFGGTNTHVVMDDAYHYLQEHKLTANHSTIIAPLSNDMSYASTYGSSRDIHATNGAKPANGLTGVKDRGTNGSIYNNATASFGILPDDGISLTMNESVEISLKQQDGVDYPNNLSKLLVWTASDEKALQRILQQYEPYIKNSAAGSKGKLEQLAYTLASRRSHMLWRAFAIIANDHLVTRTKLLVSKTVRSSTEVGLAFVFTGQGAQYVNMGLGLMKYPIYQATLRQIDDVYQKLGCNWSILDQIRNPENIHRPEYSQPLTTALQIAQVDLLKSFGLSPKAVVGHSSGEIAAAYTTGSISMQSACKIAYFRGKLAGKLKEKSRSVGAMISVNLQYDQVKSYLKAIGDPNVEDSIQIACINSPVNCTLSGPERAIDALIQHLDREGIFVQKLKTGVAYHSSFMLIIAAEYLSQMGALEPGHAGSGIPMISSVTGQPIRPSNLASGQYWVENLVSPVRFSEAIQNLTQKAPTLKVGLGDITDLVEIGPHSALKRPIQDTITQAENRKQPRYASVLHRSKDAVDSILELLGHLFCHGHEFDISEANGIPSGRNTPFLVDCPEYPFDHSRTYWAEPRLSRDFRLREPVYGDFLGWRFHDWNPLEPRWRNLWSVETTPWIGDHVVSDTIIYPAAGMLIMAMEAAREMASQNRVVSGYYIKEAHFLSPVVVKEAWEHKTETMLHLRPIQKPYDKQTTWSDIKLFARYDDRWNECFRATVQIRYEEQSTEVDHGMEKRLARNQVMLKYRHAVDTCMTGIDSGQFYKNASDNGLKYGEWFRIMEDIRWDGTATSIARVNATSKHQAGLMHPAVLDAAFHLLRVSITKGLTAASSTHVPMSLHDGWFSASGWQASHTSSIRYMAITSGNARQEAKEGAIYALADDDTTICQIRRLVTAQVSKEDKAFQVHKKLFYGAEWQPQLSMLCGEQLIRACGDDTFSKDESEIATWHKKLTFVLNTALCETLKQLTPSDRLQIPASLTKHVSWMEHQAQQVLPSQMKADISNDDLEHLLNEIETLNPPWKLFTAVVRQLKRILLGNIDPLSVIFDSNLAEIFYADMFKAICDHRLQRLITLASHENPQLRILEVGAGTGGMTSHVLSTLIDLEQKTGGLAFSNYTYTDVSPTFFENARVRWNRVSERMTFKTFDLERAVEDYGLELASYDLVIAGSVLHATADLGATIRNVHKTLKPGGRMILLEAVAPEKIITNFAFGLAPGWWNCQEEWRTMSPAIVEDQWHECLQVNGFSGNDLCLRDFRDESCHIFSIILTTAEAVKQPGTQTPYNRLFLVVEPRLDSQVALASAIQNALGSQSAYQQLNRTTLAQLESACVTESDVVVSLLEVDEPFLATITQKDFEAFQYLINTTKNLLWVSATRFDDSQFALYGIAPGFLRSIRTEAIEKHLVALSIEHSGEPVAGIARYVNKVLQAVFEESSAEVEFVARHGELLTSRVVEESLLNETVRSLLYPQLQHKPWSSGLALQLTVGTPGDLESLRFIEDSKNKEPLGPREVEIEAKAWGLNFRDVYVALGRLDDGDLGGDCAGIVTRVGSGCNSGLRTGDRVCMISPGCMRAYPRAVESSVLKLPDDLSFDAAASMVAPGITAYYSLVDIARLRKGEKVLIHSAAGSTGQMAIWIAKLRGAEIFATVGSDEKKRFLMEKFEIPEGHIFYSRNTSFLHGIMRVTNGYGVDVVLNSLSGDGLRASWECIAPYGRFIEIGKADIMSNSSLPMGSFARNVTFSAVDLVHLSQSDEELTARLLKSALGLLGQGAQHPSPLHVYPVTKVEDAFRFLQSGKNSGRIVIGIDAADVVPQLVLERKTWTFDPQAAYLIAGGFGGLGRAIIEWMVDREARHLVVLSRSGPVSEAAIELVSNLEAQGVTVIAPKCDVSSVSSLTAVLSECEARAMPPIKGCVNAAMVLQDAVFENMTHAQWALTIKSKVQSSWNLHSLLPGDLDFFVLLSSLAGICGTVAQSNYAGGCSGQDALARYRTSRGQKAISCDVGWMRNIGIIAEKESYQRNRQQAADMQQIDDTELLALLSVYCDPELPLLSVAKSQVLIGLLTPADFLSQGQTPPQMHDRPLFGFFSQIVGQAMPQVSNLVTEDPGTLFRLATEPDERIQIVIRALAVKLGRAMSIPPDDVEPSKPLSNYGVDSLMAVELRNYIGREFQATVAVFDIMGGVPISSIGHLVVEKSSIGKGRKTATGISPPFIDQSEPFRSAIDARCGGADGLLAKPANKAGRPHQQLGAVIIRQAKLHGCSSSIYAATLTNGPNG</sequence>
<evidence type="ECO:0000313" key="2">
    <source>
        <dbReference type="Proteomes" id="UP001143856"/>
    </source>
</evidence>
<accession>A0ACC1PJB5</accession>
<organism evidence="1 2">
    <name type="scientific">Xylaria curta</name>
    <dbReference type="NCBI Taxonomy" id="42375"/>
    <lineage>
        <taxon>Eukaryota</taxon>
        <taxon>Fungi</taxon>
        <taxon>Dikarya</taxon>
        <taxon>Ascomycota</taxon>
        <taxon>Pezizomycotina</taxon>
        <taxon>Sordariomycetes</taxon>
        <taxon>Xylariomycetidae</taxon>
        <taxon>Xylariales</taxon>
        <taxon>Xylariaceae</taxon>
        <taxon>Xylaria</taxon>
    </lineage>
</organism>
<evidence type="ECO:0000313" key="1">
    <source>
        <dbReference type="EMBL" id="KAJ2993259.1"/>
    </source>
</evidence>
<keyword evidence="2" id="KW-1185">Reference proteome</keyword>
<name>A0ACC1PJB5_9PEZI</name>
<proteinExistence type="predicted"/>
<protein>
    <submittedName>
        <fullName evidence="1">Uncharacterized protein</fullName>
    </submittedName>
</protein>
<comment type="caution">
    <text evidence="1">The sequence shown here is derived from an EMBL/GenBank/DDBJ whole genome shotgun (WGS) entry which is preliminary data.</text>
</comment>
<dbReference type="Proteomes" id="UP001143856">
    <property type="component" value="Unassembled WGS sequence"/>
</dbReference>
<gene>
    <name evidence="1" type="ORF">NUW58_g1893</name>
</gene>